<accession>A0A4S2DB48</accession>
<dbReference type="AlphaFoldDB" id="A0A4S2DB48"/>
<name>A0A4S2DB48_9MICO</name>
<keyword evidence="1" id="KW-0812">Transmembrane</keyword>
<evidence type="ECO:0000256" key="1">
    <source>
        <dbReference type="SAM" id="Phobius"/>
    </source>
</evidence>
<dbReference type="RefSeq" id="WP_135948335.1">
    <property type="nucleotide sequence ID" value="NZ_SRYO01000001.1"/>
</dbReference>
<sequence>MSRARAVVSAVAVVLAVVCLPLSILSVWARVQLVDEEAFTATLAPLARSAVVQDAVIAASTDAVDAKLDTSALAGSIVDGIIALGVGDRAADALRRLQAPAAAAVQTLVHDAIAEAIRSDAFAAVWGEVLRQSHRALTLAATADGAGVVVQTDAGLGVQVGAVVAGVKERLSARDVAWATLIPSVDHVVIIGSGDALAAVRTGYALGVNAGWWMPVATAILFLAGIALARRRVDTLRWAALGAAAALGALLIAAAVGRAAVSTAAAGTALTPAAAVAIYDQLLSAVVGASGVALAIALAVAAGAWLAGPSTPAVAVRHAWRRWGLRRAVATASSD</sequence>
<evidence type="ECO:0000313" key="3">
    <source>
        <dbReference type="Proteomes" id="UP000309893"/>
    </source>
</evidence>
<dbReference type="EMBL" id="SRYO01000001">
    <property type="protein sequence ID" value="TGY39069.1"/>
    <property type="molecule type" value="Genomic_DNA"/>
</dbReference>
<keyword evidence="1" id="KW-1133">Transmembrane helix</keyword>
<dbReference type="Proteomes" id="UP000309893">
    <property type="component" value="Unassembled WGS sequence"/>
</dbReference>
<feature type="transmembrane region" description="Helical" evidence="1">
    <location>
        <begin position="236"/>
        <end position="254"/>
    </location>
</feature>
<proteinExistence type="predicted"/>
<keyword evidence="1" id="KW-0472">Membrane</keyword>
<feature type="transmembrane region" description="Helical" evidence="1">
    <location>
        <begin position="210"/>
        <end position="229"/>
    </location>
</feature>
<feature type="transmembrane region" description="Helical" evidence="1">
    <location>
        <begin position="260"/>
        <end position="279"/>
    </location>
</feature>
<comment type="caution">
    <text evidence="2">The sequence shown here is derived from an EMBL/GenBank/DDBJ whole genome shotgun (WGS) entry which is preliminary data.</text>
</comment>
<protein>
    <recommendedName>
        <fullName evidence="4">Integral membrane protein</fullName>
    </recommendedName>
</protein>
<evidence type="ECO:0008006" key="4">
    <source>
        <dbReference type="Google" id="ProtNLM"/>
    </source>
</evidence>
<feature type="transmembrane region" description="Helical" evidence="1">
    <location>
        <begin position="286"/>
        <end position="307"/>
    </location>
</feature>
<gene>
    <name evidence="2" type="ORF">E5344_00200</name>
</gene>
<organism evidence="2 3">
    <name type="scientific">Microbacterium laevaniformans</name>
    <dbReference type="NCBI Taxonomy" id="36807"/>
    <lineage>
        <taxon>Bacteria</taxon>
        <taxon>Bacillati</taxon>
        <taxon>Actinomycetota</taxon>
        <taxon>Actinomycetes</taxon>
        <taxon>Micrococcales</taxon>
        <taxon>Microbacteriaceae</taxon>
        <taxon>Microbacterium</taxon>
    </lineage>
</organism>
<dbReference type="OrthoDB" id="4350291at2"/>
<reference evidence="2 3" key="1">
    <citation type="submission" date="2019-04" db="EMBL/GenBank/DDBJ databases">
        <title>Microbes associate with the intestines of laboratory mice.</title>
        <authorList>
            <person name="Navarre W."/>
            <person name="Wong E."/>
            <person name="Huang K."/>
            <person name="Tropini C."/>
            <person name="Ng K."/>
            <person name="Yu B."/>
        </authorList>
    </citation>
    <scope>NUCLEOTIDE SEQUENCE [LARGE SCALE GENOMIC DNA]</scope>
    <source>
        <strain evidence="2 3">NM46_B2-13</strain>
    </source>
</reference>
<evidence type="ECO:0000313" key="2">
    <source>
        <dbReference type="EMBL" id="TGY39069.1"/>
    </source>
</evidence>